<evidence type="ECO:0000256" key="1">
    <source>
        <dbReference type="ARBA" id="ARBA00004123"/>
    </source>
</evidence>
<keyword evidence="7" id="KW-1185">Reference proteome</keyword>
<evidence type="ECO:0000256" key="5">
    <source>
        <dbReference type="ARBA" id="ARBA00023242"/>
    </source>
</evidence>
<dbReference type="Proteomes" id="UP001188597">
    <property type="component" value="Unassembled WGS sequence"/>
</dbReference>
<evidence type="ECO:0000313" key="7">
    <source>
        <dbReference type="Proteomes" id="UP001188597"/>
    </source>
</evidence>
<keyword evidence="3" id="KW-0863">Zinc-finger</keyword>
<name>A0AA88X981_9ASTE</name>
<dbReference type="PANTHER" id="PTHR46481:SF10">
    <property type="entry name" value="ZINC FINGER BED DOMAIN-CONTAINING PROTEIN 39"/>
    <property type="match status" value="1"/>
</dbReference>
<comment type="caution">
    <text evidence="6">The sequence shown here is derived from an EMBL/GenBank/DDBJ whole genome shotgun (WGS) entry which is preliminary data.</text>
</comment>
<evidence type="ECO:0000313" key="6">
    <source>
        <dbReference type="EMBL" id="KAK3042282.1"/>
    </source>
</evidence>
<dbReference type="GO" id="GO:0005634">
    <property type="term" value="C:nucleus"/>
    <property type="evidence" value="ECO:0007669"/>
    <property type="project" value="UniProtKB-SubCell"/>
</dbReference>
<dbReference type="EMBL" id="JAVXUP010000022">
    <property type="protein sequence ID" value="KAK3042282.1"/>
    <property type="molecule type" value="Genomic_DNA"/>
</dbReference>
<dbReference type="GO" id="GO:0008270">
    <property type="term" value="F:zinc ion binding"/>
    <property type="evidence" value="ECO:0007669"/>
    <property type="project" value="UniProtKB-KW"/>
</dbReference>
<evidence type="ECO:0000256" key="4">
    <source>
        <dbReference type="ARBA" id="ARBA00022833"/>
    </source>
</evidence>
<keyword evidence="2" id="KW-0479">Metal-binding</keyword>
<sequence>MTFDNATSNDVAIKYLKEDFSLKRRPLFSVKIFHVRCYAHIINLMVEVKHVIEDVCESMKCINATKSQIIIFSDLAKSLKLP</sequence>
<dbReference type="AlphaFoldDB" id="A0AA88X981"/>
<keyword evidence="4" id="KW-0862">Zinc</keyword>
<accession>A0AA88X981</accession>
<organism evidence="6 7">
    <name type="scientific">Escallonia herrerae</name>
    <dbReference type="NCBI Taxonomy" id="1293975"/>
    <lineage>
        <taxon>Eukaryota</taxon>
        <taxon>Viridiplantae</taxon>
        <taxon>Streptophyta</taxon>
        <taxon>Embryophyta</taxon>
        <taxon>Tracheophyta</taxon>
        <taxon>Spermatophyta</taxon>
        <taxon>Magnoliopsida</taxon>
        <taxon>eudicotyledons</taxon>
        <taxon>Gunneridae</taxon>
        <taxon>Pentapetalae</taxon>
        <taxon>asterids</taxon>
        <taxon>campanulids</taxon>
        <taxon>Escalloniales</taxon>
        <taxon>Escalloniaceae</taxon>
        <taxon>Escallonia</taxon>
    </lineage>
</organism>
<dbReference type="PANTHER" id="PTHR46481">
    <property type="entry name" value="ZINC FINGER BED DOMAIN-CONTAINING PROTEIN 4"/>
    <property type="match status" value="1"/>
</dbReference>
<gene>
    <name evidence="6" type="ORF">RJ639_001877</name>
</gene>
<dbReference type="InterPro" id="IPR052035">
    <property type="entry name" value="ZnF_BED_domain_contain"/>
</dbReference>
<keyword evidence="5" id="KW-0539">Nucleus</keyword>
<proteinExistence type="predicted"/>
<comment type="subcellular location">
    <subcellularLocation>
        <location evidence="1">Nucleus</location>
    </subcellularLocation>
</comment>
<evidence type="ECO:0000256" key="2">
    <source>
        <dbReference type="ARBA" id="ARBA00022723"/>
    </source>
</evidence>
<reference evidence="6" key="1">
    <citation type="submission" date="2022-12" db="EMBL/GenBank/DDBJ databases">
        <title>Draft genome assemblies for two species of Escallonia (Escalloniales).</title>
        <authorList>
            <person name="Chanderbali A."/>
            <person name="Dervinis C."/>
            <person name="Anghel I."/>
            <person name="Soltis D."/>
            <person name="Soltis P."/>
            <person name="Zapata F."/>
        </authorList>
    </citation>
    <scope>NUCLEOTIDE SEQUENCE</scope>
    <source>
        <strain evidence="6">UCBG64.0493</strain>
        <tissue evidence="6">Leaf</tissue>
    </source>
</reference>
<protein>
    <submittedName>
        <fullName evidence="6">Uncharacterized protein</fullName>
    </submittedName>
</protein>
<evidence type="ECO:0000256" key="3">
    <source>
        <dbReference type="ARBA" id="ARBA00022771"/>
    </source>
</evidence>